<dbReference type="GO" id="GO:0042552">
    <property type="term" value="P:myelination"/>
    <property type="evidence" value="ECO:0007669"/>
    <property type="project" value="TreeGrafter"/>
</dbReference>
<dbReference type="PROSITE" id="PS51225">
    <property type="entry name" value="MARVEL"/>
    <property type="match status" value="1"/>
</dbReference>
<sequence>MAPAAASGGSTLPSGFSVFTTFPDLLFIFEFDAAYNCVAALFYLSASVLEALATILTRDGYTYKQYHENISAVVFSYVATLLYVTHAVFSLIRWKSS</sequence>
<dbReference type="Ensembl" id="ENSCLAT00000008089.1">
    <property type="protein sequence ID" value="ENSCLAP00000007969.1"/>
    <property type="gene ID" value="ENSCLAG00000005590.1"/>
</dbReference>
<keyword evidence="12" id="KW-1185">Reference proteome</keyword>
<evidence type="ECO:0000313" key="11">
    <source>
        <dbReference type="Ensembl" id="ENSCLAP00000007969.1"/>
    </source>
</evidence>
<proteinExistence type="inferred from homology"/>
<evidence type="ECO:0000256" key="8">
    <source>
        <dbReference type="PROSITE-ProRule" id="PRU00581"/>
    </source>
</evidence>
<evidence type="ECO:0000256" key="6">
    <source>
        <dbReference type="ARBA" id="ARBA00034721"/>
    </source>
</evidence>
<comment type="similarity">
    <text evidence="6">Belongs to the MAL family.</text>
</comment>
<feature type="transmembrane region" description="Helical" evidence="9">
    <location>
        <begin position="69"/>
        <end position="92"/>
    </location>
</feature>
<dbReference type="GeneTree" id="ENSGT00940000154987"/>
<evidence type="ECO:0000256" key="9">
    <source>
        <dbReference type="SAM" id="Phobius"/>
    </source>
</evidence>
<dbReference type="InterPro" id="IPR008253">
    <property type="entry name" value="Marvel"/>
</dbReference>
<feature type="transmembrane region" description="Helical" evidence="9">
    <location>
        <begin position="33"/>
        <end position="57"/>
    </location>
</feature>
<evidence type="ECO:0000256" key="4">
    <source>
        <dbReference type="ARBA" id="ARBA00023136"/>
    </source>
</evidence>
<comment type="subcellular location">
    <subcellularLocation>
        <location evidence="1">Membrane</location>
        <topology evidence="1">Multi-pass membrane protein</topology>
    </subcellularLocation>
</comment>
<evidence type="ECO:0000256" key="2">
    <source>
        <dbReference type="ARBA" id="ARBA00022692"/>
    </source>
</evidence>
<dbReference type="AlphaFoldDB" id="A0A8C2V057"/>
<dbReference type="InterPro" id="IPR013295">
    <property type="entry name" value="MAL"/>
</dbReference>
<feature type="domain" description="MARVEL" evidence="10">
    <location>
        <begin position="1"/>
        <end position="95"/>
    </location>
</feature>
<dbReference type="InterPro" id="IPR050578">
    <property type="entry name" value="MARVEL-CKLF_proteins"/>
</dbReference>
<gene>
    <name evidence="11" type="primary">MAL</name>
</gene>
<evidence type="ECO:0000256" key="5">
    <source>
        <dbReference type="ARBA" id="ARBA00023288"/>
    </source>
</evidence>
<dbReference type="PRINTS" id="PR01884">
    <property type="entry name" value="MALPROTEIN"/>
</dbReference>
<dbReference type="GO" id="GO:0016020">
    <property type="term" value="C:membrane"/>
    <property type="evidence" value="ECO:0007669"/>
    <property type="project" value="UniProtKB-SubCell"/>
</dbReference>
<name>A0A8C2V057_CHILA</name>
<keyword evidence="3 9" id="KW-1133">Transmembrane helix</keyword>
<reference evidence="11" key="1">
    <citation type="submission" date="2025-08" db="UniProtKB">
        <authorList>
            <consortium name="Ensembl"/>
        </authorList>
    </citation>
    <scope>IDENTIFICATION</scope>
</reference>
<keyword evidence="5" id="KW-0449">Lipoprotein</keyword>
<accession>A0A8C2V057</accession>
<keyword evidence="2 8" id="KW-0812">Transmembrane</keyword>
<evidence type="ECO:0000256" key="7">
    <source>
        <dbReference type="ARBA" id="ARBA00039981"/>
    </source>
</evidence>
<evidence type="ECO:0000259" key="10">
    <source>
        <dbReference type="PROSITE" id="PS51225"/>
    </source>
</evidence>
<dbReference type="PANTHER" id="PTHR22776:SF12">
    <property type="entry name" value="MYELIN AND LYMPHOCYTE PROTEIN"/>
    <property type="match status" value="1"/>
</dbReference>
<dbReference type="Proteomes" id="UP000694398">
    <property type="component" value="Unassembled WGS sequence"/>
</dbReference>
<keyword evidence="4 8" id="KW-0472">Membrane</keyword>
<evidence type="ECO:0000256" key="1">
    <source>
        <dbReference type="ARBA" id="ARBA00004141"/>
    </source>
</evidence>
<dbReference type="PANTHER" id="PTHR22776">
    <property type="entry name" value="MARVEL-CONTAINING POTENTIAL LIPID RAFT-ASSOCIATED PROTEIN"/>
    <property type="match status" value="1"/>
</dbReference>
<organism evidence="11 12">
    <name type="scientific">Chinchilla lanigera</name>
    <name type="common">Long-tailed chinchilla</name>
    <name type="synonym">Chinchilla villidera</name>
    <dbReference type="NCBI Taxonomy" id="34839"/>
    <lineage>
        <taxon>Eukaryota</taxon>
        <taxon>Metazoa</taxon>
        <taxon>Chordata</taxon>
        <taxon>Craniata</taxon>
        <taxon>Vertebrata</taxon>
        <taxon>Euteleostomi</taxon>
        <taxon>Mammalia</taxon>
        <taxon>Eutheria</taxon>
        <taxon>Euarchontoglires</taxon>
        <taxon>Glires</taxon>
        <taxon>Rodentia</taxon>
        <taxon>Hystricomorpha</taxon>
        <taxon>Chinchillidae</taxon>
        <taxon>Chinchilla</taxon>
    </lineage>
</organism>
<evidence type="ECO:0000313" key="12">
    <source>
        <dbReference type="Proteomes" id="UP000694398"/>
    </source>
</evidence>
<reference evidence="11" key="2">
    <citation type="submission" date="2025-09" db="UniProtKB">
        <authorList>
            <consortium name="Ensembl"/>
        </authorList>
    </citation>
    <scope>IDENTIFICATION</scope>
</reference>
<protein>
    <recommendedName>
        <fullName evidence="7">Myelin and lymphocyte protein</fullName>
    </recommendedName>
</protein>
<dbReference type="GO" id="GO:0019911">
    <property type="term" value="F:structural constituent of myelin sheath"/>
    <property type="evidence" value="ECO:0007669"/>
    <property type="project" value="TreeGrafter"/>
</dbReference>
<evidence type="ECO:0000256" key="3">
    <source>
        <dbReference type="ARBA" id="ARBA00022989"/>
    </source>
</evidence>